<dbReference type="Proteomes" id="UP001222118">
    <property type="component" value="Chromosome"/>
</dbReference>
<accession>A0ABY7YWB0</accession>
<protein>
    <submittedName>
        <fullName evidence="5">Extracellular solute-binding protein</fullName>
    </submittedName>
</protein>
<dbReference type="InterPro" id="IPR006059">
    <property type="entry name" value="SBP"/>
</dbReference>
<reference evidence="5 6" key="1">
    <citation type="submission" date="2023-02" db="EMBL/GenBank/DDBJ databases">
        <title>Devosia chondri sp. nov., isolated from the phycosphere of marine algae.</title>
        <authorList>
            <person name="Kim J.M."/>
            <person name="Lee J.K."/>
            <person name="Choi B.J."/>
            <person name="Bayburt H."/>
            <person name="Jeon C.O."/>
        </authorList>
    </citation>
    <scope>NUCLEOTIDE SEQUENCE [LARGE SCALE GENOMIC DNA]</scope>
    <source>
        <strain evidence="5 6">G2-5</strain>
    </source>
</reference>
<feature type="signal peptide" evidence="4">
    <location>
        <begin position="1"/>
        <end position="29"/>
    </location>
</feature>
<evidence type="ECO:0000256" key="1">
    <source>
        <dbReference type="ARBA" id="ARBA00004418"/>
    </source>
</evidence>
<dbReference type="PANTHER" id="PTHR43649:SF32">
    <property type="entry name" value="SUGAR BINDING SECRETED PROTEIN"/>
    <property type="match status" value="1"/>
</dbReference>
<sequence>MNLFASRWSRLLGTTMAGVGMLTATAVSASELTVWCWDPNFNIPAMTDAGARYTKDHPDTTFNVNNISQDDINQKLQTQLLAGVTDGLPDMVLIQDDNAQRFLQSFPGAFVPLSDSIDMTKFASYKVAAATYEGKSYSLPFDSGVGGLFYRSDYLEQAGYGADDLNDITWDQLIKIGTDVKEKTGHQLLSMDYNDDGMIIMMMQSTGQWYLKDGSEPNIVDNAALKASLEAFQKMAQAGLVKSITGWTDYTGSFTSGEVAAVPQGVWITGTIKSQPDQSGDWRVAPLPKLDGVDGATHYSNNGGSSWYVLASSEHTDEAVDFLKTVWAGDVDFYQGILVNQGAVGSLLAARDGDAYKASDDFFGGEPVWQNFSDWLSKVPSVNYGTFTPEARAAVQAQLPTIANGGNIDEALQAIDGQLRQQIQ</sequence>
<evidence type="ECO:0000256" key="2">
    <source>
        <dbReference type="ARBA" id="ARBA00008520"/>
    </source>
</evidence>
<organism evidence="5 6">
    <name type="scientific">Devosia rhodophyticola</name>
    <dbReference type="NCBI Taxonomy" id="3026423"/>
    <lineage>
        <taxon>Bacteria</taxon>
        <taxon>Pseudomonadati</taxon>
        <taxon>Pseudomonadota</taxon>
        <taxon>Alphaproteobacteria</taxon>
        <taxon>Hyphomicrobiales</taxon>
        <taxon>Devosiaceae</taxon>
        <taxon>Devosia</taxon>
    </lineage>
</organism>
<gene>
    <name evidence="5" type="ORF">PSQ90_15475</name>
</gene>
<dbReference type="PANTHER" id="PTHR43649">
    <property type="entry name" value="ARABINOSE-BINDING PROTEIN-RELATED"/>
    <property type="match status" value="1"/>
</dbReference>
<dbReference type="Gene3D" id="3.40.190.10">
    <property type="entry name" value="Periplasmic binding protein-like II"/>
    <property type="match status" value="1"/>
</dbReference>
<dbReference type="SUPFAM" id="SSF53850">
    <property type="entry name" value="Periplasmic binding protein-like II"/>
    <property type="match status" value="1"/>
</dbReference>
<name>A0ABY7YWB0_9HYPH</name>
<keyword evidence="3" id="KW-0574">Periplasm</keyword>
<feature type="chain" id="PRO_5047470300" evidence="4">
    <location>
        <begin position="30"/>
        <end position="424"/>
    </location>
</feature>
<evidence type="ECO:0000313" key="5">
    <source>
        <dbReference type="EMBL" id="WDR05646.1"/>
    </source>
</evidence>
<dbReference type="RefSeq" id="WP_282211164.1">
    <property type="nucleotide sequence ID" value="NZ_CP118247.1"/>
</dbReference>
<proteinExistence type="inferred from homology"/>
<evidence type="ECO:0000256" key="3">
    <source>
        <dbReference type="ARBA" id="ARBA00022764"/>
    </source>
</evidence>
<keyword evidence="6" id="KW-1185">Reference proteome</keyword>
<comment type="similarity">
    <text evidence="2">Belongs to the bacterial solute-binding protein 1 family.</text>
</comment>
<evidence type="ECO:0000256" key="4">
    <source>
        <dbReference type="SAM" id="SignalP"/>
    </source>
</evidence>
<keyword evidence="4" id="KW-0732">Signal</keyword>
<evidence type="ECO:0000313" key="6">
    <source>
        <dbReference type="Proteomes" id="UP001222118"/>
    </source>
</evidence>
<dbReference type="Pfam" id="PF13416">
    <property type="entry name" value="SBP_bac_8"/>
    <property type="match status" value="1"/>
</dbReference>
<comment type="subcellular location">
    <subcellularLocation>
        <location evidence="1">Periplasm</location>
    </subcellularLocation>
</comment>
<dbReference type="InterPro" id="IPR050490">
    <property type="entry name" value="Bact_solute-bd_prot1"/>
</dbReference>
<dbReference type="EMBL" id="CP118247">
    <property type="protein sequence ID" value="WDR05646.1"/>
    <property type="molecule type" value="Genomic_DNA"/>
</dbReference>